<feature type="transmembrane region" description="Helical" evidence="1">
    <location>
        <begin position="39"/>
        <end position="61"/>
    </location>
</feature>
<feature type="transmembrane region" description="Helical" evidence="1">
    <location>
        <begin position="314"/>
        <end position="331"/>
    </location>
</feature>
<dbReference type="GO" id="GO:0070073">
    <property type="term" value="P:clustering of voltage-gated calcium channels"/>
    <property type="evidence" value="ECO:0007669"/>
    <property type="project" value="TreeGrafter"/>
</dbReference>
<keyword evidence="4" id="KW-1185">Reference proteome</keyword>
<dbReference type="EMBL" id="GAMC01011302">
    <property type="protein sequence ID" value="JAB95253.1"/>
    <property type="molecule type" value="mRNA"/>
</dbReference>
<feature type="transmembrane region" description="Helical" evidence="1">
    <location>
        <begin position="81"/>
        <end position="102"/>
    </location>
</feature>
<dbReference type="EMBL" id="CAJHJT010000012">
    <property type="protein sequence ID" value="CAD6999348.1"/>
    <property type="molecule type" value="Genomic_DNA"/>
</dbReference>
<feature type="transmembrane region" description="Helical" evidence="1">
    <location>
        <begin position="114"/>
        <end position="134"/>
    </location>
</feature>
<dbReference type="EMBL" id="GAMC01011303">
    <property type="protein sequence ID" value="JAB95252.1"/>
    <property type="molecule type" value="mRNA"/>
</dbReference>
<keyword evidence="1" id="KW-0472">Membrane</keyword>
<feature type="transmembrane region" description="Helical" evidence="1">
    <location>
        <begin position="204"/>
        <end position="225"/>
    </location>
</feature>
<dbReference type="PANTHER" id="PTHR35270">
    <property type="entry name" value="FUSELESS, ISOFORM A"/>
    <property type="match status" value="1"/>
</dbReference>
<reference evidence="3" key="2">
    <citation type="journal article" date="2014" name="BMC Genomics">
        <title>A genomic perspective to assessing quality of mass-reared SIT flies used in Mediterranean fruit fly (Ceratitis capitata) eradication in California.</title>
        <authorList>
            <person name="Calla B."/>
            <person name="Hall B."/>
            <person name="Hou S."/>
            <person name="Geib S.M."/>
        </authorList>
    </citation>
    <scope>NUCLEOTIDE SEQUENCE</scope>
</reference>
<dbReference type="AlphaFoldDB" id="W8BE27"/>
<dbReference type="Pfam" id="PF15993">
    <property type="entry name" value="Fuseless"/>
    <property type="match status" value="1"/>
</dbReference>
<reference evidence="3" key="1">
    <citation type="submission" date="2013-07" db="EMBL/GenBank/DDBJ databases">
        <authorList>
            <person name="Geib S."/>
        </authorList>
    </citation>
    <scope>NUCLEOTIDE SEQUENCE</scope>
</reference>
<dbReference type="InterPro" id="IPR032751">
    <property type="entry name" value="Fuseless"/>
</dbReference>
<reference evidence="2" key="3">
    <citation type="submission" date="2020-11" db="EMBL/GenBank/DDBJ databases">
        <authorList>
            <person name="Whitehead M."/>
        </authorList>
    </citation>
    <scope>NUCLEOTIDE SEQUENCE</scope>
    <source>
        <strain evidence="2">EGII</strain>
    </source>
</reference>
<dbReference type="Proteomes" id="UP000606786">
    <property type="component" value="Unassembled WGS sequence"/>
</dbReference>
<proteinExistence type="evidence at transcript level"/>
<dbReference type="OrthoDB" id="45313at2759"/>
<keyword evidence="1" id="KW-0812">Transmembrane</keyword>
<feature type="transmembrane region" description="Helical" evidence="1">
    <location>
        <begin position="245"/>
        <end position="263"/>
    </location>
</feature>
<keyword evidence="1" id="KW-1133">Transmembrane helix</keyword>
<sequence>MMLSGDINAQPSNANIKSLQSNNNINLNTNKKIKSLHELLLEILDASLSCVIVAPCVIAYWRGTWELMGILLFPQNLPLSALMSFCIGFMGHFIFTITQTFFRRYIHPDKRRLTYYVISRCYTAIFGVVCVNMWRGSWILCDWLTSADSLIIITIVTVVSLMFLIATRTVRNLGAAPYTVAMDHKADYFDVDTMFKIPGFHQPGLYVLDTLFSVLVIGTLVVIVWRGVWGIMDITFYPFNRTKSSWSSLILGYSTVIITFIIRPIIRCVCKKIDGVCKLIICDMFYFLIFFGAVNAWRGIWNLLDIYVYPDNKVLSYWLTHLIPFLVLAALKCSNSVLVRGVFIDAEGSPDECVQIPINYVKLHFERERSKKSVYKCHQTNIMKRANKDAQIRLIEKSDKIEIKAQPDRDLVRNV</sequence>
<feature type="transmembrane region" description="Helical" evidence="1">
    <location>
        <begin position="275"/>
        <end position="294"/>
    </location>
</feature>
<evidence type="ECO:0000313" key="2">
    <source>
        <dbReference type="EMBL" id="CAD6999348.1"/>
    </source>
</evidence>
<protein>
    <submittedName>
        <fullName evidence="2">(Mediterranean fruit fly) hypothetical protein</fullName>
    </submittedName>
</protein>
<dbReference type="GO" id="GO:0007270">
    <property type="term" value="P:neuron-neuron synaptic transmission"/>
    <property type="evidence" value="ECO:0007669"/>
    <property type="project" value="TreeGrafter"/>
</dbReference>
<gene>
    <name evidence="2" type="ORF">CCAP1982_LOCUS7875</name>
</gene>
<accession>W8BE27</accession>
<evidence type="ECO:0000313" key="3">
    <source>
        <dbReference type="EMBL" id="JAB95253.1"/>
    </source>
</evidence>
<evidence type="ECO:0000256" key="1">
    <source>
        <dbReference type="SAM" id="Phobius"/>
    </source>
</evidence>
<dbReference type="GO" id="GO:0042734">
    <property type="term" value="C:presynaptic membrane"/>
    <property type="evidence" value="ECO:0007669"/>
    <property type="project" value="TreeGrafter"/>
</dbReference>
<dbReference type="EMBL" id="GAMC01011304">
    <property type="protein sequence ID" value="JAB95251.1"/>
    <property type="molecule type" value="mRNA"/>
</dbReference>
<dbReference type="GO" id="GO:0007274">
    <property type="term" value="P:neuromuscular synaptic transmission"/>
    <property type="evidence" value="ECO:0007669"/>
    <property type="project" value="TreeGrafter"/>
</dbReference>
<dbReference type="PANTHER" id="PTHR35270:SF2">
    <property type="entry name" value="FUSELESS, ISOFORM A"/>
    <property type="match status" value="1"/>
</dbReference>
<name>W8BE27_CERCA</name>
<evidence type="ECO:0000313" key="4">
    <source>
        <dbReference type="Proteomes" id="UP000606786"/>
    </source>
</evidence>
<feature type="transmembrane region" description="Helical" evidence="1">
    <location>
        <begin position="146"/>
        <end position="166"/>
    </location>
</feature>
<organism evidence="3">
    <name type="scientific">Ceratitis capitata</name>
    <name type="common">Mediterranean fruit fly</name>
    <name type="synonym">Tephritis capitata</name>
    <dbReference type="NCBI Taxonomy" id="7213"/>
    <lineage>
        <taxon>Eukaryota</taxon>
        <taxon>Metazoa</taxon>
        <taxon>Ecdysozoa</taxon>
        <taxon>Arthropoda</taxon>
        <taxon>Hexapoda</taxon>
        <taxon>Insecta</taxon>
        <taxon>Pterygota</taxon>
        <taxon>Neoptera</taxon>
        <taxon>Endopterygota</taxon>
        <taxon>Diptera</taxon>
        <taxon>Brachycera</taxon>
        <taxon>Muscomorpha</taxon>
        <taxon>Tephritoidea</taxon>
        <taxon>Tephritidae</taxon>
        <taxon>Ceratitis</taxon>
        <taxon>Ceratitis</taxon>
    </lineage>
</organism>